<evidence type="ECO:0000256" key="5">
    <source>
        <dbReference type="PIRSR" id="PIRSR615500-1"/>
    </source>
</evidence>
<dbReference type="CDD" id="cd07478">
    <property type="entry name" value="Peptidases_S8_CspA-like"/>
    <property type="match status" value="2"/>
</dbReference>
<dbReference type="InterPro" id="IPR023828">
    <property type="entry name" value="Peptidase_S8_Ser-AS"/>
</dbReference>
<feature type="domain" description="Peptidase S8/S53" evidence="7">
    <location>
        <begin position="391"/>
        <end position="516"/>
    </location>
</feature>
<dbReference type="NCBIfam" id="NF040809">
    <property type="entry name" value="germ_prot_CspBA"/>
    <property type="match status" value="1"/>
</dbReference>
<dbReference type="AlphaFoldDB" id="A0A371IVS2"/>
<proteinExistence type="inferred from homology"/>
<accession>A0A371IVS2</accession>
<feature type="active site" description="Charge relay system" evidence="6">
    <location>
        <position position="96"/>
    </location>
</feature>
<dbReference type="PANTHER" id="PTHR43806">
    <property type="entry name" value="PEPTIDASE S8"/>
    <property type="match status" value="1"/>
</dbReference>
<dbReference type="Pfam" id="PF18425">
    <property type="entry name" value="CspB_prodomain"/>
    <property type="match status" value="1"/>
</dbReference>
<evidence type="ECO:0000313" key="10">
    <source>
        <dbReference type="Proteomes" id="UP000243494"/>
    </source>
</evidence>
<keyword evidence="3 6" id="KW-0378">Hydrolase</keyword>
<feature type="active site" description="Charge relay system" evidence="6">
    <location>
        <position position="461"/>
    </location>
</feature>
<dbReference type="Pfam" id="PF00082">
    <property type="entry name" value="Peptidase_S8"/>
    <property type="match status" value="4"/>
</dbReference>
<dbReference type="InterPro" id="IPR036852">
    <property type="entry name" value="Peptidase_S8/S53_dom_sf"/>
</dbReference>
<keyword evidence="4 6" id="KW-0720">Serine protease</keyword>
<dbReference type="PRINTS" id="PR00723">
    <property type="entry name" value="SUBTILISIN"/>
</dbReference>
<dbReference type="PROSITE" id="PS51892">
    <property type="entry name" value="SUBTILASE"/>
    <property type="match status" value="2"/>
</dbReference>
<feature type="domain" description="Peptidase S8/S53" evidence="7">
    <location>
        <begin position="87"/>
        <end position="259"/>
    </location>
</feature>
<sequence length="1094" mass="120914">MIIIDYEVVVKYNGDILKLEKELNVTVEILSSSYAIITSKTKEDIDKLLSYPEIEYIEKPFILETQDVQSFSSTGISMFKNITGLTGKGTILGIIDSGIDYTLPIFRDNNGKSKILYYWDQSIEGTPPDGFREGSLYTNEQINDAIDGKYNIPISTTSTHGTHVSGICAGIATEASMIVVRVGRRQTDTFSKSTEFMRAIKFVLDKSLELKMPVSINVSYGSNEGSHRGESLFEQFMDDMCLYWKNNIVVAAGNNGDKGGHKRIQLENDKATEVEFIVGENEKILNINIWPEFIDNFSVHLVNPSNQQTQNISLDSGQINNTLGETRVTGYFYTIAPYSLSRRITIQLKSNTQISPGIWSIVFNPIEIIMGNVDLYLPTSEGLSKETRFLSPTKLLTVTVPGTASKVITVGSYNSRTDTVSVFSGQGDIENGIYKPDLLAPGENIISYLPGGSTGALTGTSMATPHVTGTCSLLMEWGIVRRNDLYLYSQKLKSLLLKNARRTPDNTYPNNSSGFGFLNLRDINLYSLTNVNQDLDVLLRNKKRLKNFPLSIIVFYNDEFEDFLKEEGLANNFFKLSDNIGILDISSISESQFGRVLNSPSVIRIENTVRMAILGSVSQGISNGVVATEEIGINFFKNNPNISITGRGVLIAVADTGIDYLHPDFIYPDGTSKIAYLWDQTKEGNPPKGYYIGTEYTREDINEAIARNDPSLSQDEVGHGTMISGICAGLGNVNKEYAGMAEDAELIVIKLGKIGGYYNNAMSLAASQYAIGKSVELKMPLVINISLGSNNLAGFISRENALKSYFVRGLFFSAGAGNEGNTETHASGKVEFKGASVEEELELLEDEEEIEIDIWVNRPDKIDVIIISPTGEPSKDISVANYDQASGLFNLEDTKFIIKYIYPTSYSGQQFTRINLINVKAGIWKIRLTGNYIINGIYHMYLPNRAFLKKGTKFREPDPFYTTNYPSIQDDIMAVGAYDTINNSLWQSSSRGPTIAGTLNPQIVAPGVNIIAPYPGNKYATVTGTSAAAAHVSGAAALYFQYTLVDRKYPYQAFTKNLSTFIQAGATRSTNIDYPNYSFGYGILNVRGMYDQFR</sequence>
<organism evidence="9 10">
    <name type="scientific">Romboutsia maritimum</name>
    <dbReference type="NCBI Taxonomy" id="2020948"/>
    <lineage>
        <taxon>Bacteria</taxon>
        <taxon>Bacillati</taxon>
        <taxon>Bacillota</taxon>
        <taxon>Clostridia</taxon>
        <taxon>Peptostreptococcales</taxon>
        <taxon>Peptostreptococcaceae</taxon>
        <taxon>Romboutsia</taxon>
    </lineage>
</organism>
<dbReference type="InterPro" id="IPR034045">
    <property type="entry name" value="Pep_S8_CspA-like"/>
</dbReference>
<dbReference type="SUPFAM" id="SSF52743">
    <property type="entry name" value="Subtilisin-like"/>
    <property type="match status" value="2"/>
</dbReference>
<evidence type="ECO:0000256" key="3">
    <source>
        <dbReference type="ARBA" id="ARBA00022801"/>
    </source>
</evidence>
<feature type="active site" description="Charge relay system" evidence="5 6">
    <location>
        <position position="719"/>
    </location>
</feature>
<reference evidence="9 10" key="1">
    <citation type="journal article" date="2017" name="Genome Announc.">
        <title>Draft Genome Sequence of Romboutsia maritimum sp. nov. Strain CCRI-22766(T), Isolated from Coastal Estuarine Mud.</title>
        <authorList>
            <person name="Maheux A.F."/>
            <person name="Boudreau D.K."/>
            <person name="Berube E."/>
            <person name="Boissinot M."/>
            <person name="Raymond F."/>
            <person name="Brodeur S."/>
            <person name="Corbeil J."/>
            <person name="Brightwell G."/>
            <person name="Broda D."/>
            <person name="Omar R.F."/>
            <person name="Bergeron M.G."/>
        </authorList>
    </citation>
    <scope>NUCLEOTIDE SEQUENCE [LARGE SCALE GENOMIC DNA]</scope>
    <source>
        <strain evidence="9 10">CCRI-22766</strain>
    </source>
</reference>
<gene>
    <name evidence="9" type="ORF">CHF27_002710</name>
</gene>
<evidence type="ECO:0000256" key="2">
    <source>
        <dbReference type="ARBA" id="ARBA00022670"/>
    </source>
</evidence>
<name>A0A371IVS2_9FIRM</name>
<evidence type="ECO:0000259" key="8">
    <source>
        <dbReference type="Pfam" id="PF18425"/>
    </source>
</evidence>
<dbReference type="PROSITE" id="PS00138">
    <property type="entry name" value="SUBTILASE_SER"/>
    <property type="match status" value="1"/>
</dbReference>
<feature type="domain" description="Peptidase S8/S53" evidence="7">
    <location>
        <begin position="961"/>
        <end position="1082"/>
    </location>
</feature>
<feature type="domain" description="Peptidase S8/S53" evidence="7">
    <location>
        <begin position="646"/>
        <end position="822"/>
    </location>
</feature>
<dbReference type="InterPro" id="IPR015500">
    <property type="entry name" value="Peptidase_S8_subtilisin-rel"/>
</dbReference>
<evidence type="ECO:0000256" key="6">
    <source>
        <dbReference type="PROSITE-ProRule" id="PRU01240"/>
    </source>
</evidence>
<keyword evidence="10" id="KW-1185">Reference proteome</keyword>
<comment type="caution">
    <text evidence="9">The sequence shown here is derived from an EMBL/GenBank/DDBJ whole genome shotgun (WGS) entry which is preliminary data.</text>
</comment>
<dbReference type="Gene3D" id="3.40.50.200">
    <property type="entry name" value="Peptidase S8/S53 domain"/>
    <property type="match status" value="2"/>
</dbReference>
<protein>
    <submittedName>
        <fullName evidence="9">Peptidase S8</fullName>
    </submittedName>
</protein>
<evidence type="ECO:0000259" key="7">
    <source>
        <dbReference type="Pfam" id="PF00082"/>
    </source>
</evidence>
<dbReference type="EMBL" id="NOJZ02000002">
    <property type="protein sequence ID" value="RDY24571.1"/>
    <property type="molecule type" value="Genomic_DNA"/>
</dbReference>
<dbReference type="PANTHER" id="PTHR43806:SF11">
    <property type="entry name" value="CEREVISIN-RELATED"/>
    <property type="match status" value="1"/>
</dbReference>
<keyword evidence="2 6" id="KW-0645">Protease</keyword>
<dbReference type="GO" id="GO:0006508">
    <property type="term" value="P:proteolysis"/>
    <property type="evidence" value="ECO:0007669"/>
    <property type="project" value="UniProtKB-KW"/>
</dbReference>
<dbReference type="Gene3D" id="3.30.70.2980">
    <property type="match status" value="1"/>
</dbReference>
<feature type="domain" description="Csp protease B prodomain" evidence="8">
    <location>
        <begin position="6"/>
        <end position="60"/>
    </location>
</feature>
<feature type="active site" description="Charge relay system" evidence="6">
    <location>
        <position position="160"/>
    </location>
</feature>
<comment type="similarity">
    <text evidence="1 6">Belongs to the peptidase S8 family.</text>
</comment>
<dbReference type="Proteomes" id="UP000243494">
    <property type="component" value="Unassembled WGS sequence"/>
</dbReference>
<dbReference type="RefSeq" id="WP_095405957.1">
    <property type="nucleotide sequence ID" value="NZ_NOJZ02000002.1"/>
</dbReference>
<dbReference type="Gene3D" id="2.60.120.1290">
    <property type="match status" value="2"/>
</dbReference>
<evidence type="ECO:0000256" key="4">
    <source>
        <dbReference type="ARBA" id="ARBA00022825"/>
    </source>
</evidence>
<dbReference type="OrthoDB" id="1757800at2"/>
<dbReference type="InterPro" id="IPR041365">
    <property type="entry name" value="CspB_prodomain"/>
</dbReference>
<evidence type="ECO:0000313" key="9">
    <source>
        <dbReference type="EMBL" id="RDY24571.1"/>
    </source>
</evidence>
<feature type="active site" description="Charge relay system" evidence="5 6">
    <location>
        <position position="1026"/>
    </location>
</feature>
<dbReference type="InterPro" id="IPR050131">
    <property type="entry name" value="Peptidase_S8_subtilisin-like"/>
</dbReference>
<evidence type="ECO:0000256" key="1">
    <source>
        <dbReference type="ARBA" id="ARBA00011073"/>
    </source>
</evidence>
<dbReference type="GO" id="GO:0004252">
    <property type="term" value="F:serine-type endopeptidase activity"/>
    <property type="evidence" value="ECO:0007669"/>
    <property type="project" value="UniProtKB-UniRule"/>
</dbReference>
<feature type="active site" description="Charge relay system" evidence="5 6">
    <location>
        <position position="655"/>
    </location>
</feature>
<dbReference type="InterPro" id="IPR000209">
    <property type="entry name" value="Peptidase_S8/S53_dom"/>
</dbReference>